<protein>
    <submittedName>
        <fullName evidence="2">Uncharacterized protein</fullName>
    </submittedName>
</protein>
<evidence type="ECO:0000256" key="1">
    <source>
        <dbReference type="SAM" id="MobiDB-lite"/>
    </source>
</evidence>
<feature type="region of interest" description="Disordered" evidence="1">
    <location>
        <begin position="1"/>
        <end position="21"/>
    </location>
</feature>
<reference evidence="2 3" key="1">
    <citation type="submission" date="2019-03" db="EMBL/GenBank/DDBJ databases">
        <title>First draft genome of Liparis tanakae, snailfish: a comprehensive survey of snailfish specific genes.</title>
        <authorList>
            <person name="Kim W."/>
            <person name="Song I."/>
            <person name="Jeong J.-H."/>
            <person name="Kim D."/>
            <person name="Kim S."/>
            <person name="Ryu S."/>
            <person name="Song J.Y."/>
            <person name="Lee S.K."/>
        </authorList>
    </citation>
    <scope>NUCLEOTIDE SEQUENCE [LARGE SCALE GENOMIC DNA]</scope>
    <source>
        <tissue evidence="2">Muscle</tissue>
    </source>
</reference>
<evidence type="ECO:0000313" key="2">
    <source>
        <dbReference type="EMBL" id="TNN52279.1"/>
    </source>
</evidence>
<organism evidence="2 3">
    <name type="scientific">Liparis tanakae</name>
    <name type="common">Tanaka's snailfish</name>
    <dbReference type="NCBI Taxonomy" id="230148"/>
    <lineage>
        <taxon>Eukaryota</taxon>
        <taxon>Metazoa</taxon>
        <taxon>Chordata</taxon>
        <taxon>Craniata</taxon>
        <taxon>Vertebrata</taxon>
        <taxon>Euteleostomi</taxon>
        <taxon>Actinopterygii</taxon>
        <taxon>Neopterygii</taxon>
        <taxon>Teleostei</taxon>
        <taxon>Neoteleostei</taxon>
        <taxon>Acanthomorphata</taxon>
        <taxon>Eupercaria</taxon>
        <taxon>Perciformes</taxon>
        <taxon>Cottioidei</taxon>
        <taxon>Cottales</taxon>
        <taxon>Liparidae</taxon>
        <taxon>Liparis</taxon>
    </lineage>
</organism>
<comment type="caution">
    <text evidence="2">The sequence shown here is derived from an EMBL/GenBank/DDBJ whole genome shotgun (WGS) entry which is preliminary data.</text>
</comment>
<proteinExistence type="predicted"/>
<feature type="region of interest" description="Disordered" evidence="1">
    <location>
        <begin position="38"/>
        <end position="67"/>
    </location>
</feature>
<keyword evidence="3" id="KW-1185">Reference proteome</keyword>
<dbReference type="AlphaFoldDB" id="A0A4Z2GFV0"/>
<gene>
    <name evidence="2" type="ORF">EYF80_037506</name>
</gene>
<evidence type="ECO:0000313" key="3">
    <source>
        <dbReference type="Proteomes" id="UP000314294"/>
    </source>
</evidence>
<dbReference type="EMBL" id="SRLO01000552">
    <property type="protein sequence ID" value="TNN52279.1"/>
    <property type="molecule type" value="Genomic_DNA"/>
</dbReference>
<accession>A0A4Z2GFV0</accession>
<dbReference type="Proteomes" id="UP000314294">
    <property type="component" value="Unassembled WGS sequence"/>
</dbReference>
<sequence>MLGAYEEQMDEGFECDSVTQHHASKRSDEYLEMLSSLMANQPDPPHLGPIPGTCPQAPPPHTSAADHNHTTKWSSCCSWGIPSGRGSLAPSSVSAFLCAAGSSNRDRHAKP</sequence>
<name>A0A4Z2GFV0_9TELE</name>